<evidence type="ECO:0008006" key="4">
    <source>
        <dbReference type="Google" id="ProtNLM"/>
    </source>
</evidence>
<evidence type="ECO:0000313" key="3">
    <source>
        <dbReference type="Proteomes" id="UP001301769"/>
    </source>
</evidence>
<protein>
    <recommendedName>
        <fullName evidence="4">Secreted protein</fullName>
    </recommendedName>
</protein>
<accession>A0AAN7B515</accession>
<feature type="chain" id="PRO_5042906410" description="Secreted protein" evidence="1">
    <location>
        <begin position="27"/>
        <end position="82"/>
    </location>
</feature>
<gene>
    <name evidence="2" type="ORF">QBC37DRAFT_423817</name>
</gene>
<dbReference type="AlphaFoldDB" id="A0AAN7B515"/>
<reference evidence="2" key="1">
    <citation type="journal article" date="2023" name="Mol. Phylogenet. Evol.">
        <title>Genome-scale phylogeny and comparative genomics of the fungal order Sordariales.</title>
        <authorList>
            <person name="Hensen N."/>
            <person name="Bonometti L."/>
            <person name="Westerberg I."/>
            <person name="Brannstrom I.O."/>
            <person name="Guillou S."/>
            <person name="Cros-Aarteil S."/>
            <person name="Calhoun S."/>
            <person name="Haridas S."/>
            <person name="Kuo A."/>
            <person name="Mondo S."/>
            <person name="Pangilinan J."/>
            <person name="Riley R."/>
            <person name="LaButti K."/>
            <person name="Andreopoulos B."/>
            <person name="Lipzen A."/>
            <person name="Chen C."/>
            <person name="Yan M."/>
            <person name="Daum C."/>
            <person name="Ng V."/>
            <person name="Clum A."/>
            <person name="Steindorff A."/>
            <person name="Ohm R.A."/>
            <person name="Martin F."/>
            <person name="Silar P."/>
            <person name="Natvig D.O."/>
            <person name="Lalanne C."/>
            <person name="Gautier V."/>
            <person name="Ament-Velasquez S.L."/>
            <person name="Kruys A."/>
            <person name="Hutchinson M.I."/>
            <person name="Powell A.J."/>
            <person name="Barry K."/>
            <person name="Miller A.N."/>
            <person name="Grigoriev I.V."/>
            <person name="Debuchy R."/>
            <person name="Gladieux P."/>
            <person name="Hiltunen Thoren M."/>
            <person name="Johannesson H."/>
        </authorList>
    </citation>
    <scope>NUCLEOTIDE SEQUENCE</scope>
    <source>
        <strain evidence="2">PSN293</strain>
    </source>
</reference>
<evidence type="ECO:0000256" key="1">
    <source>
        <dbReference type="SAM" id="SignalP"/>
    </source>
</evidence>
<organism evidence="2 3">
    <name type="scientific">Rhypophila decipiens</name>
    <dbReference type="NCBI Taxonomy" id="261697"/>
    <lineage>
        <taxon>Eukaryota</taxon>
        <taxon>Fungi</taxon>
        <taxon>Dikarya</taxon>
        <taxon>Ascomycota</taxon>
        <taxon>Pezizomycotina</taxon>
        <taxon>Sordariomycetes</taxon>
        <taxon>Sordariomycetidae</taxon>
        <taxon>Sordariales</taxon>
        <taxon>Naviculisporaceae</taxon>
        <taxon>Rhypophila</taxon>
    </lineage>
</organism>
<sequence length="82" mass="9032">MWELPAAKVWLSLGRLVCMAWMGVPADRLMGLGVDALRWCGGACPVDRLSSHASLGGQGYIYCSFGIKMNRQKREMICPNPC</sequence>
<evidence type="ECO:0000313" key="2">
    <source>
        <dbReference type="EMBL" id="KAK4213036.1"/>
    </source>
</evidence>
<name>A0AAN7B515_9PEZI</name>
<keyword evidence="3" id="KW-1185">Reference proteome</keyword>
<dbReference type="EMBL" id="MU858116">
    <property type="protein sequence ID" value="KAK4213036.1"/>
    <property type="molecule type" value="Genomic_DNA"/>
</dbReference>
<dbReference type="Proteomes" id="UP001301769">
    <property type="component" value="Unassembled WGS sequence"/>
</dbReference>
<comment type="caution">
    <text evidence="2">The sequence shown here is derived from an EMBL/GenBank/DDBJ whole genome shotgun (WGS) entry which is preliminary data.</text>
</comment>
<keyword evidence="1" id="KW-0732">Signal</keyword>
<feature type="signal peptide" evidence="1">
    <location>
        <begin position="1"/>
        <end position="26"/>
    </location>
</feature>
<proteinExistence type="predicted"/>
<feature type="non-terminal residue" evidence="2">
    <location>
        <position position="82"/>
    </location>
</feature>
<reference evidence="2" key="2">
    <citation type="submission" date="2023-05" db="EMBL/GenBank/DDBJ databases">
        <authorList>
            <consortium name="Lawrence Berkeley National Laboratory"/>
            <person name="Steindorff A."/>
            <person name="Hensen N."/>
            <person name="Bonometti L."/>
            <person name="Westerberg I."/>
            <person name="Brannstrom I.O."/>
            <person name="Guillou S."/>
            <person name="Cros-Aarteil S."/>
            <person name="Calhoun S."/>
            <person name="Haridas S."/>
            <person name="Kuo A."/>
            <person name="Mondo S."/>
            <person name="Pangilinan J."/>
            <person name="Riley R."/>
            <person name="Labutti K."/>
            <person name="Andreopoulos B."/>
            <person name="Lipzen A."/>
            <person name="Chen C."/>
            <person name="Yanf M."/>
            <person name="Daum C."/>
            <person name="Ng V."/>
            <person name="Clum A."/>
            <person name="Ohm R."/>
            <person name="Martin F."/>
            <person name="Silar P."/>
            <person name="Natvig D."/>
            <person name="Lalanne C."/>
            <person name="Gautier V."/>
            <person name="Ament-Velasquez S.L."/>
            <person name="Kruys A."/>
            <person name="Hutchinson M.I."/>
            <person name="Powell A.J."/>
            <person name="Barry K."/>
            <person name="Miller A.N."/>
            <person name="Grigoriev I.V."/>
            <person name="Debuchy R."/>
            <person name="Gladieux P."/>
            <person name="Thoren M.H."/>
            <person name="Johannesson H."/>
        </authorList>
    </citation>
    <scope>NUCLEOTIDE SEQUENCE</scope>
    <source>
        <strain evidence="2">PSN293</strain>
    </source>
</reference>